<name>A0A7W0BVQ3_9BACL</name>
<accession>A0A7W0BVQ3</accession>
<organism evidence="2 3">
    <name type="scientific">[Anoxybacillus] calidus</name>
    <dbReference type="NCBI Taxonomy" id="575178"/>
    <lineage>
        <taxon>Bacteria</taxon>
        <taxon>Bacillati</taxon>
        <taxon>Bacillota</taxon>
        <taxon>Bacilli</taxon>
        <taxon>Bacillales</taxon>
        <taxon>Anoxybacillaceae</taxon>
        <taxon>Paranoxybacillus</taxon>
    </lineage>
</organism>
<reference evidence="2 3" key="1">
    <citation type="submission" date="2020-07" db="EMBL/GenBank/DDBJ databases">
        <title>Genomic Encyclopedia of Type Strains, Phase IV (KMG-IV): sequencing the most valuable type-strain genomes for metagenomic binning, comparative biology and taxonomic classification.</title>
        <authorList>
            <person name="Goeker M."/>
        </authorList>
    </citation>
    <scope>NUCLEOTIDE SEQUENCE [LARGE SCALE GENOMIC DNA]</scope>
    <source>
        <strain evidence="2 3">DSM 25220</strain>
    </source>
</reference>
<keyword evidence="3" id="KW-1185">Reference proteome</keyword>
<protein>
    <submittedName>
        <fullName evidence="2">Chaperonin cofactor prefoldin</fullName>
    </submittedName>
</protein>
<evidence type="ECO:0000256" key="1">
    <source>
        <dbReference type="SAM" id="Coils"/>
    </source>
</evidence>
<gene>
    <name evidence="2" type="ORF">HNQ85_000477</name>
</gene>
<feature type="coiled-coil region" evidence="1">
    <location>
        <begin position="41"/>
        <end position="68"/>
    </location>
</feature>
<dbReference type="AlphaFoldDB" id="A0A7W0BVQ3"/>
<keyword evidence="1" id="KW-0175">Coiled coil</keyword>
<dbReference type="Proteomes" id="UP000580891">
    <property type="component" value="Unassembled WGS sequence"/>
</dbReference>
<proteinExistence type="predicted"/>
<comment type="caution">
    <text evidence="2">The sequence shown here is derived from an EMBL/GenBank/DDBJ whole genome shotgun (WGS) entry which is preliminary data.</text>
</comment>
<dbReference type="RefSeq" id="WP_181535844.1">
    <property type="nucleotide sequence ID" value="NZ_JACDUU010000001.1"/>
</dbReference>
<sequence length="84" mass="10057">MEMRWVKKEEVEKQLNEIFQLMQEIDYKMDDIIHSVIVEHCKQKEAHIHELTKRLEKVENHLDSETMKQADVFQNTVPLSAFSS</sequence>
<dbReference type="EMBL" id="JACDUU010000001">
    <property type="protein sequence ID" value="MBA2870219.1"/>
    <property type="molecule type" value="Genomic_DNA"/>
</dbReference>
<evidence type="ECO:0000313" key="2">
    <source>
        <dbReference type="EMBL" id="MBA2870219.1"/>
    </source>
</evidence>
<evidence type="ECO:0000313" key="3">
    <source>
        <dbReference type="Proteomes" id="UP000580891"/>
    </source>
</evidence>